<dbReference type="RefSeq" id="WP_091235677.1">
    <property type="nucleotide sequence ID" value="NZ_FMKA01000023.1"/>
</dbReference>
<dbReference type="OrthoDB" id="1683857at2"/>
<dbReference type="AlphaFoldDB" id="A0A1D3TWJ5"/>
<accession>A0A1D3TWJ5</accession>
<organism evidence="1 2">
    <name type="scientific">Anaerobium acetethylicum</name>
    <dbReference type="NCBI Taxonomy" id="1619234"/>
    <lineage>
        <taxon>Bacteria</taxon>
        <taxon>Bacillati</taxon>
        <taxon>Bacillota</taxon>
        <taxon>Clostridia</taxon>
        <taxon>Lachnospirales</taxon>
        <taxon>Lachnospiraceae</taxon>
        <taxon>Anaerobium</taxon>
    </lineage>
</organism>
<sequence length="82" mass="9373">MTSNKIYVDVIAEFTKDGRLLPISLKWDDGRTFEIQRVTDIRRAASLKAGGVGTRYTCIICAQEKYLYYEGNSLWFMERAGA</sequence>
<keyword evidence="2" id="KW-1185">Reference proteome</keyword>
<gene>
    <name evidence="1" type="ORF">SAMN05421730_102325</name>
</gene>
<evidence type="ECO:0000313" key="1">
    <source>
        <dbReference type="EMBL" id="SCP98610.1"/>
    </source>
</evidence>
<proteinExistence type="predicted"/>
<dbReference type="Proteomes" id="UP000199315">
    <property type="component" value="Unassembled WGS sequence"/>
</dbReference>
<dbReference type="STRING" id="1619234.SAMN05421730_102325"/>
<protein>
    <submittedName>
        <fullName evidence="1">Uncharacterized protein</fullName>
    </submittedName>
</protein>
<dbReference type="EMBL" id="FMKA01000023">
    <property type="protein sequence ID" value="SCP98610.1"/>
    <property type="molecule type" value="Genomic_DNA"/>
</dbReference>
<reference evidence="1 2" key="1">
    <citation type="submission" date="2016-09" db="EMBL/GenBank/DDBJ databases">
        <authorList>
            <person name="Capua I."/>
            <person name="De Benedictis P."/>
            <person name="Joannis T."/>
            <person name="Lombin L.H."/>
            <person name="Cattoli G."/>
        </authorList>
    </citation>
    <scope>NUCLEOTIDE SEQUENCE [LARGE SCALE GENOMIC DNA]</scope>
    <source>
        <strain evidence="1 2">GluBS11</strain>
    </source>
</reference>
<evidence type="ECO:0000313" key="2">
    <source>
        <dbReference type="Proteomes" id="UP000199315"/>
    </source>
</evidence>
<name>A0A1D3TWJ5_9FIRM</name>